<dbReference type="Proteomes" id="UP000248899">
    <property type="component" value="Unassembled WGS sequence"/>
</dbReference>
<dbReference type="AlphaFoldDB" id="A0AAQ0FBF1"/>
<comment type="caution">
    <text evidence="1">The sequence shown here is derived from an EMBL/GenBank/DDBJ whole genome shotgun (WGS) entry which is preliminary data.</text>
</comment>
<evidence type="ECO:0000313" key="1">
    <source>
        <dbReference type="EMBL" id="RAQ06002.1"/>
    </source>
</evidence>
<organism evidence="1 2">
    <name type="scientific">Burkholderia cepacia</name>
    <name type="common">Pseudomonas cepacia</name>
    <dbReference type="NCBI Taxonomy" id="292"/>
    <lineage>
        <taxon>Bacteria</taxon>
        <taxon>Pseudomonadati</taxon>
        <taxon>Pseudomonadota</taxon>
        <taxon>Betaproteobacteria</taxon>
        <taxon>Burkholderiales</taxon>
        <taxon>Burkholderiaceae</taxon>
        <taxon>Burkholderia</taxon>
        <taxon>Burkholderia cepacia complex</taxon>
    </lineage>
</organism>
<protein>
    <submittedName>
        <fullName evidence="1">Uncharacterized protein</fullName>
    </submittedName>
</protein>
<reference evidence="1 2" key="1">
    <citation type="submission" date="2018-06" db="EMBL/GenBank/DDBJ databases">
        <title>Towards the identification of Burkholderia cepacia strain which caused fatal septicemia.</title>
        <authorList>
            <person name="Bui L.A.T."/>
            <person name="Zakharova I.B."/>
            <person name="Shpak I.M."/>
            <person name="Teteryatnikova N."/>
            <person name="Ustinov D.V."/>
            <person name="Kuzyutina Y.A."/>
            <person name="Nguyen H.N."/>
            <person name="Antonov A.S."/>
            <person name="Avdyusheva E.F."/>
            <person name="Victorov D.V."/>
        </authorList>
    </citation>
    <scope>NUCLEOTIDE SEQUENCE [LARGE SCALE GENOMIC DNA]</scope>
    <source>
        <strain evidence="1 2">PT02</strain>
    </source>
</reference>
<accession>A0AAQ0FBF1</accession>
<dbReference type="EMBL" id="QLUZ01000014">
    <property type="protein sequence ID" value="RAQ06002.1"/>
    <property type="molecule type" value="Genomic_DNA"/>
</dbReference>
<evidence type="ECO:0000313" key="2">
    <source>
        <dbReference type="Proteomes" id="UP000248899"/>
    </source>
</evidence>
<proteinExistence type="predicted"/>
<name>A0AAQ0FBF1_BURCE</name>
<sequence>MVVVAAGPGLAGLVLAARVAARTLIEPHLEAFGTRFPVLGLEPSRPRACRRLRIRLRAPNACFSAPGCQPGAMT</sequence>
<gene>
    <name evidence="1" type="ORF">DPR02_22820</name>
</gene>